<feature type="compositionally biased region" description="Basic and acidic residues" evidence="1">
    <location>
        <begin position="50"/>
        <end position="62"/>
    </location>
</feature>
<name>A0A0N4Y4F5_NIPBR</name>
<feature type="region of interest" description="Disordered" evidence="1">
    <location>
        <begin position="28"/>
        <end position="62"/>
    </location>
</feature>
<accession>A0A0N4Y4F5</accession>
<evidence type="ECO:0000313" key="4">
    <source>
        <dbReference type="WBParaSite" id="NBR_0001077401-mRNA-1"/>
    </source>
</evidence>
<reference evidence="2 3" key="2">
    <citation type="submission" date="2018-11" db="EMBL/GenBank/DDBJ databases">
        <authorList>
            <consortium name="Pathogen Informatics"/>
        </authorList>
    </citation>
    <scope>NUCLEOTIDE SEQUENCE [LARGE SCALE GENOMIC DNA]</scope>
</reference>
<reference evidence="4" key="1">
    <citation type="submission" date="2017-02" db="UniProtKB">
        <authorList>
            <consortium name="WormBaseParasite"/>
        </authorList>
    </citation>
    <scope>IDENTIFICATION</scope>
</reference>
<organism evidence="4">
    <name type="scientific">Nippostrongylus brasiliensis</name>
    <name type="common">Rat hookworm</name>
    <dbReference type="NCBI Taxonomy" id="27835"/>
    <lineage>
        <taxon>Eukaryota</taxon>
        <taxon>Metazoa</taxon>
        <taxon>Ecdysozoa</taxon>
        <taxon>Nematoda</taxon>
        <taxon>Chromadorea</taxon>
        <taxon>Rhabditida</taxon>
        <taxon>Rhabditina</taxon>
        <taxon>Rhabditomorpha</taxon>
        <taxon>Strongyloidea</taxon>
        <taxon>Heligmosomidae</taxon>
        <taxon>Nippostrongylus</taxon>
    </lineage>
</organism>
<sequence>MKGLALTYMYMLIYPSIIALRRWDVRSANDDDDDDEEPTRPVRLTQITDGRTDGRTDESDTGGRKLVGIANPSSCWLDAIVFGHPGTRRGRRRAEEDKTTSSMNKTQIMLAIIIAHANQCAATSLGTLFIVTDEKIAVIVSIALQNKTSTLDNETY</sequence>
<protein>
    <submittedName>
        <fullName evidence="4">Secreted protein</fullName>
    </submittedName>
</protein>
<proteinExistence type="predicted"/>
<evidence type="ECO:0000313" key="2">
    <source>
        <dbReference type="EMBL" id="VDL74364.1"/>
    </source>
</evidence>
<gene>
    <name evidence="2" type="ORF">NBR_LOCUS10775</name>
</gene>
<dbReference type="WBParaSite" id="NBR_0001077401-mRNA-1">
    <property type="protein sequence ID" value="NBR_0001077401-mRNA-1"/>
    <property type="gene ID" value="NBR_0001077401"/>
</dbReference>
<dbReference type="AlphaFoldDB" id="A0A0N4Y4F5"/>
<evidence type="ECO:0000313" key="3">
    <source>
        <dbReference type="Proteomes" id="UP000271162"/>
    </source>
</evidence>
<dbReference type="EMBL" id="UYSL01020383">
    <property type="protein sequence ID" value="VDL74364.1"/>
    <property type="molecule type" value="Genomic_DNA"/>
</dbReference>
<evidence type="ECO:0000256" key="1">
    <source>
        <dbReference type="SAM" id="MobiDB-lite"/>
    </source>
</evidence>
<dbReference type="Proteomes" id="UP000271162">
    <property type="component" value="Unassembled WGS sequence"/>
</dbReference>
<keyword evidence="3" id="KW-1185">Reference proteome</keyword>